<keyword evidence="7" id="KW-0902">Two-component regulatory system</keyword>
<name>A0A398CGJ7_9BACL</name>
<evidence type="ECO:0000256" key="6">
    <source>
        <dbReference type="ARBA" id="ARBA00022840"/>
    </source>
</evidence>
<protein>
    <recommendedName>
        <fullName evidence="2">histidine kinase</fullName>
        <ecNumber evidence="2">2.7.13.3</ecNumber>
    </recommendedName>
</protein>
<proteinExistence type="predicted"/>
<sequence>MCGSGSARINYPKFVVQCYQIHRTGGKIDVHAQLSGDTVTVSVRDNGVGMEEEQLRRLFGGTPLHSLAGTLGEKGAGLGLLVSRQFVERSGGSLWAESKAGQGSAFYFTMRGGAEG</sequence>
<dbReference type="SMART" id="SM00387">
    <property type="entry name" value="HATPase_c"/>
    <property type="match status" value="1"/>
</dbReference>
<dbReference type="Gene3D" id="3.30.565.10">
    <property type="entry name" value="Histidine kinase-like ATPase, C-terminal domain"/>
    <property type="match status" value="1"/>
</dbReference>
<evidence type="ECO:0000256" key="2">
    <source>
        <dbReference type="ARBA" id="ARBA00012438"/>
    </source>
</evidence>
<keyword evidence="6 9" id="KW-0067">ATP-binding</keyword>
<dbReference type="PANTHER" id="PTHR43047:SF72">
    <property type="entry name" value="OSMOSENSING HISTIDINE PROTEIN KINASE SLN1"/>
    <property type="match status" value="1"/>
</dbReference>
<keyword evidence="3" id="KW-0808">Transferase</keyword>
<dbReference type="Proteomes" id="UP000266340">
    <property type="component" value="Unassembled WGS sequence"/>
</dbReference>
<comment type="caution">
    <text evidence="9">The sequence shown here is derived from an EMBL/GenBank/DDBJ whole genome shotgun (WGS) entry which is preliminary data.</text>
</comment>
<gene>
    <name evidence="9" type="ORF">D3H35_25030</name>
</gene>
<dbReference type="InterPro" id="IPR036890">
    <property type="entry name" value="HATPase_C_sf"/>
</dbReference>
<dbReference type="GO" id="GO:0009927">
    <property type="term" value="F:histidine phosphotransfer kinase activity"/>
    <property type="evidence" value="ECO:0007669"/>
    <property type="project" value="TreeGrafter"/>
</dbReference>
<dbReference type="EC" id="2.7.13.3" evidence="2"/>
<dbReference type="InterPro" id="IPR003594">
    <property type="entry name" value="HATPase_dom"/>
</dbReference>
<evidence type="ECO:0000313" key="10">
    <source>
        <dbReference type="Proteomes" id="UP000266340"/>
    </source>
</evidence>
<dbReference type="GO" id="GO:0005524">
    <property type="term" value="F:ATP binding"/>
    <property type="evidence" value="ECO:0007669"/>
    <property type="project" value="UniProtKB-KW"/>
</dbReference>
<evidence type="ECO:0000259" key="8">
    <source>
        <dbReference type="PROSITE" id="PS50109"/>
    </source>
</evidence>
<dbReference type="PANTHER" id="PTHR43047">
    <property type="entry name" value="TWO-COMPONENT HISTIDINE PROTEIN KINASE"/>
    <property type="match status" value="1"/>
</dbReference>
<dbReference type="SUPFAM" id="SSF55874">
    <property type="entry name" value="ATPase domain of HSP90 chaperone/DNA topoisomerase II/histidine kinase"/>
    <property type="match status" value="1"/>
</dbReference>
<organism evidence="9 10">
    <name type="scientific">Cohnella faecalis</name>
    <dbReference type="NCBI Taxonomy" id="2315694"/>
    <lineage>
        <taxon>Bacteria</taxon>
        <taxon>Bacillati</taxon>
        <taxon>Bacillota</taxon>
        <taxon>Bacilli</taxon>
        <taxon>Bacillales</taxon>
        <taxon>Paenibacillaceae</taxon>
        <taxon>Cohnella</taxon>
    </lineage>
</organism>
<reference evidence="9 10" key="1">
    <citation type="submission" date="2018-09" db="EMBL/GenBank/DDBJ databases">
        <title>Cohnella cavernae sp. nov., isolated from a karst cave.</title>
        <authorList>
            <person name="Zhu H."/>
        </authorList>
    </citation>
    <scope>NUCLEOTIDE SEQUENCE [LARGE SCALE GENOMIC DNA]</scope>
    <source>
        <strain evidence="9 10">K2E09-144</strain>
    </source>
</reference>
<feature type="domain" description="Histidine kinase" evidence="8">
    <location>
        <begin position="26"/>
        <end position="114"/>
    </location>
</feature>
<accession>A0A398CGJ7</accession>
<keyword evidence="10" id="KW-1185">Reference proteome</keyword>
<keyword evidence="4" id="KW-0547">Nucleotide-binding</keyword>
<comment type="catalytic activity">
    <reaction evidence="1">
        <text>ATP + protein L-histidine = ADP + protein N-phospho-L-histidine.</text>
        <dbReference type="EC" id="2.7.13.3"/>
    </reaction>
</comment>
<keyword evidence="5" id="KW-0418">Kinase</keyword>
<dbReference type="Pfam" id="PF02518">
    <property type="entry name" value="HATPase_c"/>
    <property type="match status" value="1"/>
</dbReference>
<dbReference type="GO" id="GO:0000155">
    <property type="term" value="F:phosphorelay sensor kinase activity"/>
    <property type="evidence" value="ECO:0007669"/>
    <property type="project" value="TreeGrafter"/>
</dbReference>
<evidence type="ECO:0000256" key="7">
    <source>
        <dbReference type="ARBA" id="ARBA00023012"/>
    </source>
</evidence>
<dbReference type="GO" id="GO:0005886">
    <property type="term" value="C:plasma membrane"/>
    <property type="evidence" value="ECO:0007669"/>
    <property type="project" value="TreeGrafter"/>
</dbReference>
<evidence type="ECO:0000256" key="1">
    <source>
        <dbReference type="ARBA" id="ARBA00000085"/>
    </source>
</evidence>
<evidence type="ECO:0000256" key="4">
    <source>
        <dbReference type="ARBA" id="ARBA00022741"/>
    </source>
</evidence>
<dbReference type="InterPro" id="IPR005467">
    <property type="entry name" value="His_kinase_dom"/>
</dbReference>
<evidence type="ECO:0000256" key="3">
    <source>
        <dbReference type="ARBA" id="ARBA00022679"/>
    </source>
</evidence>
<evidence type="ECO:0000313" key="9">
    <source>
        <dbReference type="EMBL" id="RIE01610.1"/>
    </source>
</evidence>
<evidence type="ECO:0000256" key="5">
    <source>
        <dbReference type="ARBA" id="ARBA00022777"/>
    </source>
</evidence>
<dbReference type="AlphaFoldDB" id="A0A398CGJ7"/>
<dbReference type="PROSITE" id="PS50109">
    <property type="entry name" value="HIS_KIN"/>
    <property type="match status" value="1"/>
</dbReference>
<dbReference type="EMBL" id="QXJM01000040">
    <property type="protein sequence ID" value="RIE01610.1"/>
    <property type="molecule type" value="Genomic_DNA"/>
</dbReference>